<sequence length="100" mass="11437">MTEFQDITGTNMIECDFTVRSEDYSKYLLQDETILKVKIVVKKIFRSVDVTPEGFPKRLRFDSVNAIAAIVPPAMRGSPSKELWDPNKDVGKEIKFNPLE</sequence>
<dbReference type="KEGG" id="oyw:OdinLCB4_004930"/>
<proteinExistence type="predicted"/>
<dbReference type="Proteomes" id="UP000186851">
    <property type="component" value="Chromosome"/>
</dbReference>
<protein>
    <submittedName>
        <fullName evidence="1">Uncharacterized protein</fullName>
    </submittedName>
</protein>
<reference evidence="1" key="1">
    <citation type="journal article" date="2017" name="Nature">
        <title>Asgard archaea illuminate the origin of eukaryotic cellular complexity.</title>
        <authorList>
            <person name="Zaremba-Niedzwiedzka K."/>
            <person name="Caceres E.F."/>
            <person name="Saw J.H."/>
            <person name="Backstrom D."/>
            <person name="Juzokaite L."/>
            <person name="Vancaester E."/>
            <person name="Seitz K.W."/>
            <person name="Anantharaman K."/>
            <person name="Starnawski P."/>
            <person name="Kjeldsen K.U."/>
            <person name="Scott M.B."/>
            <person name="Nunoura T."/>
            <person name="Banfield J.F."/>
            <person name="Schramm A."/>
            <person name="Baker B.J."/>
            <person name="Spang A."/>
            <person name="Ettema T.J.G."/>
        </authorList>
    </citation>
    <scope>NUCLEOTIDE SEQUENCE</scope>
    <source>
        <strain evidence="1">LCB_4</strain>
    </source>
</reference>
<dbReference type="EMBL" id="CP091871">
    <property type="protein sequence ID" value="WEU39818.1"/>
    <property type="molecule type" value="Genomic_DNA"/>
</dbReference>
<evidence type="ECO:0000313" key="1">
    <source>
        <dbReference type="EMBL" id="WEU39818.1"/>
    </source>
</evidence>
<organism evidence="1 2">
    <name type="scientific">Odinarchaeota yellowstonii (strain LCB_4)</name>
    <dbReference type="NCBI Taxonomy" id="1841599"/>
    <lineage>
        <taxon>Archaea</taxon>
        <taxon>Promethearchaeati</taxon>
        <taxon>Candidatus Odinarchaeota</taxon>
        <taxon>Candidatus Odinarchaeia</taxon>
        <taxon>Candidatus Odinarchaeales</taxon>
        <taxon>Candidatus Odinarchaeaceae</taxon>
        <taxon>Candidatus Odinarchaeum</taxon>
    </lineage>
</organism>
<dbReference type="AlphaFoldDB" id="A0AAF0I9Y7"/>
<gene>
    <name evidence="1" type="ORF">OdinLCB4_004930</name>
</gene>
<accession>A0AAF0I9Y7</accession>
<reference evidence="1" key="2">
    <citation type="journal article" date="2022" name="Nat. Microbiol.">
        <title>A closed Candidatus Odinarchaeum chromosome exposes Asgard archaeal viruses.</title>
        <authorList>
            <person name="Tamarit D."/>
            <person name="Caceres E.F."/>
            <person name="Krupovic M."/>
            <person name="Nijland R."/>
            <person name="Eme L."/>
            <person name="Robinson N.P."/>
            <person name="Ettema T.J.G."/>
        </authorList>
    </citation>
    <scope>NUCLEOTIDE SEQUENCE</scope>
    <source>
        <strain evidence="1">LCB_4</strain>
    </source>
</reference>
<evidence type="ECO:0000313" key="2">
    <source>
        <dbReference type="Proteomes" id="UP000186851"/>
    </source>
</evidence>
<name>A0AAF0I9Y7_ODILC</name>